<feature type="domain" description="Bulb-type lectin" evidence="13">
    <location>
        <begin position="52"/>
        <end position="166"/>
    </location>
</feature>
<dbReference type="Gene3D" id="2.90.10.10">
    <property type="entry name" value="Bulb-type lectin domain"/>
    <property type="match status" value="5"/>
</dbReference>
<keyword evidence="7 11" id="KW-0472">Membrane</keyword>
<evidence type="ECO:0000256" key="9">
    <source>
        <dbReference type="ARBA" id="ARBA00051243"/>
    </source>
</evidence>
<dbReference type="SUPFAM" id="SSF56112">
    <property type="entry name" value="Protein kinase-like (PK-like)"/>
    <property type="match status" value="1"/>
</dbReference>
<dbReference type="GO" id="GO:0007169">
    <property type="term" value="P:cell surface receptor protein tyrosine kinase signaling pathway"/>
    <property type="evidence" value="ECO:0007669"/>
    <property type="project" value="TreeGrafter"/>
</dbReference>
<dbReference type="Gene3D" id="2.90.10.30">
    <property type="match status" value="1"/>
</dbReference>
<evidence type="ECO:0000256" key="2">
    <source>
        <dbReference type="ARBA" id="ARBA00004308"/>
    </source>
</evidence>
<keyword evidence="6 10" id="KW-0067">ATP-binding</keyword>
<comment type="catalytic activity">
    <reaction evidence="9">
        <text>L-tyrosyl-[protein] + ATP = O-phospho-L-tyrosyl-[protein] + ADP + H(+)</text>
        <dbReference type="Rhea" id="RHEA:10596"/>
        <dbReference type="Rhea" id="RHEA-COMP:10136"/>
        <dbReference type="Rhea" id="RHEA-COMP:20101"/>
        <dbReference type="ChEBI" id="CHEBI:15378"/>
        <dbReference type="ChEBI" id="CHEBI:30616"/>
        <dbReference type="ChEBI" id="CHEBI:46858"/>
        <dbReference type="ChEBI" id="CHEBI:61978"/>
        <dbReference type="ChEBI" id="CHEBI:456216"/>
        <dbReference type="EC" id="2.7.10.1"/>
    </reaction>
</comment>
<keyword evidence="4 10" id="KW-0547">Nucleotide-binding</keyword>
<dbReference type="SMART" id="SM00219">
    <property type="entry name" value="TyrKc"/>
    <property type="match status" value="1"/>
</dbReference>
<accession>A0A9X6RL56</accession>
<evidence type="ECO:0000313" key="15">
    <source>
        <dbReference type="Proteomes" id="UP000192578"/>
    </source>
</evidence>
<dbReference type="PROSITE" id="PS00109">
    <property type="entry name" value="PROTEIN_KINASE_TYR"/>
    <property type="match status" value="1"/>
</dbReference>
<evidence type="ECO:0000259" key="13">
    <source>
        <dbReference type="PROSITE" id="PS50927"/>
    </source>
</evidence>
<dbReference type="GO" id="GO:0050793">
    <property type="term" value="P:regulation of developmental process"/>
    <property type="evidence" value="ECO:0007669"/>
    <property type="project" value="UniProtKB-ARBA"/>
</dbReference>
<evidence type="ECO:0000256" key="6">
    <source>
        <dbReference type="ARBA" id="ARBA00022840"/>
    </source>
</evidence>
<dbReference type="PROSITE" id="PS50927">
    <property type="entry name" value="BULB_LECTIN"/>
    <property type="match status" value="2"/>
</dbReference>
<dbReference type="Proteomes" id="UP000192578">
    <property type="component" value="Unassembled WGS sequence"/>
</dbReference>
<dbReference type="Gene3D" id="3.30.200.20">
    <property type="entry name" value="Phosphorylase Kinase, domain 1"/>
    <property type="match status" value="1"/>
</dbReference>
<dbReference type="SMART" id="SM00108">
    <property type="entry name" value="B_lectin"/>
    <property type="match status" value="2"/>
</dbReference>
<evidence type="ECO:0000256" key="11">
    <source>
        <dbReference type="SAM" id="Phobius"/>
    </source>
</evidence>
<keyword evidence="14" id="KW-0675">Receptor</keyword>
<evidence type="ECO:0000256" key="10">
    <source>
        <dbReference type="PROSITE-ProRule" id="PRU10141"/>
    </source>
</evidence>
<keyword evidence="11" id="KW-0812">Transmembrane</keyword>
<dbReference type="Pfam" id="PF07714">
    <property type="entry name" value="PK_Tyr_Ser-Thr"/>
    <property type="match status" value="1"/>
</dbReference>
<dbReference type="PANTHER" id="PTHR24416:SF600">
    <property type="entry name" value="PDGF- AND VEGF-RECEPTOR RELATED, ISOFORM J"/>
    <property type="match status" value="1"/>
</dbReference>
<dbReference type="CDD" id="cd00192">
    <property type="entry name" value="PTKc"/>
    <property type="match status" value="1"/>
</dbReference>
<dbReference type="Gene3D" id="1.10.510.10">
    <property type="entry name" value="Transferase(Phosphotransferase) domain 1"/>
    <property type="match status" value="1"/>
</dbReference>
<dbReference type="FunFam" id="1.10.510.10:FF:001512">
    <property type="entry name" value="Receptor tyrosine-protein kinase erbB-2"/>
    <property type="match status" value="1"/>
</dbReference>
<dbReference type="InterPro" id="IPR017441">
    <property type="entry name" value="Protein_kinase_ATP_BS"/>
</dbReference>
<keyword evidence="3" id="KW-0808">Transferase</keyword>
<feature type="domain" description="Bulb-type lectin" evidence="13">
    <location>
        <begin position="312"/>
        <end position="426"/>
    </location>
</feature>
<sequence>MTAAPRGGSGMAAPSRSAPLNKLRFFRRSAASLRFCAAELNRNSSSDVLYQSSTIKSGGSLLAGKSVWSPSRNVQLTMQKDGNLVLFRQCDGKAIWTSTTNYATDPPQAVVMQTDGRLAIYDGKQRLVWSAGTGDKRFAGAKLRVNDDGTMCIAKEDPVCLWNSGGYALCKPAQSNAFKDAKVILKPGAKLLMGRAVHSNEESCEMTVQPDGDLTVSRKCDGAEIFSLRYGHGRSANRKWENVTSIQGIGVTLNGNIEFYWPNGTVKLKYRNVQDRFAESAGADLRLNNDCTLCVYKDGACLWTSDALTYKCSMLEPGGVLYAGQSIWSPNHAVKLKLQSDGNLVLFRQCDGRSIWESSTTYDHSLPHYLSMQEDGNLAMFNQNQTLVWSTGTAMARFAGATLHVQNNGTICIRKRGVCLWTSGGFSLCDPILAPQFQDAQVVLKPGTKLAQGQTLFSKERTCNLTVQTDGSLMVYRKCDGAAITAVRHGVGKPDSLGLDSDDYVFAFGINRHGDLELFRSSTARAETFKDVDGHSDSALDADLRLRDDDCRLCVFKDGACLWTASAMLQDCLVDDDDLGSQSAITGGAVGGFVLCVLVVGIPLLICLKRRERKQASFLRSKHKRESISANLYNFKIGHEENDDQQFKAICAQYLSLLEVPAQNLELSDHVLGKGTFGVVYRGMAHRLVTVSESPIVVAVKTIKGAYVADPHQVAILHEELETMLKCGRHINIVNIMGVVREDPPCLLLEFCLYGTLLTFLKDRQNTFYSHLDEAGHLAPYNEGELKQILARNPDKRQLLGQEPIMNLQEFMLSTSDLIQFSHQISRGMEYLNSRFMIHRDLAARNVLVAEGRIMKISDFGLAIYEPDVYASSSTTLALPILWMPPEAILAKQFSQMSDVWAYGVTLWEIFTLGGVPYENKPVSKMSATVFAHWLLDGNQVSRPDNAPHSIFQLMKSCWNLDPLNRPTFAELCQNLMGIMSLAGEADPYLLLDTSTALEHNERFAELDRQMMECLQNEVEAEIAEKMPDETSEV</sequence>
<dbReference type="InterPro" id="IPR008266">
    <property type="entry name" value="Tyr_kinase_AS"/>
</dbReference>
<dbReference type="GO" id="GO:0051130">
    <property type="term" value="P:positive regulation of cellular component organization"/>
    <property type="evidence" value="ECO:0007669"/>
    <property type="project" value="UniProtKB-ARBA"/>
</dbReference>
<dbReference type="GO" id="GO:0005886">
    <property type="term" value="C:plasma membrane"/>
    <property type="evidence" value="ECO:0007669"/>
    <property type="project" value="TreeGrafter"/>
</dbReference>
<dbReference type="PROSITE" id="PS50011">
    <property type="entry name" value="PROTEIN_KINASE_DOM"/>
    <property type="match status" value="1"/>
</dbReference>
<proteinExistence type="predicted"/>
<dbReference type="InterPro" id="IPR000719">
    <property type="entry name" value="Prot_kinase_dom"/>
</dbReference>
<evidence type="ECO:0000256" key="7">
    <source>
        <dbReference type="ARBA" id="ARBA00023136"/>
    </source>
</evidence>
<evidence type="ECO:0000256" key="5">
    <source>
        <dbReference type="ARBA" id="ARBA00022777"/>
    </source>
</evidence>
<evidence type="ECO:0000256" key="1">
    <source>
        <dbReference type="ARBA" id="ARBA00004167"/>
    </source>
</evidence>
<dbReference type="GO" id="GO:0004714">
    <property type="term" value="F:transmembrane receptor protein tyrosine kinase activity"/>
    <property type="evidence" value="ECO:0007669"/>
    <property type="project" value="UniProtKB-EC"/>
</dbReference>
<dbReference type="InterPro" id="IPR001245">
    <property type="entry name" value="Ser-Thr/Tyr_kinase_cat_dom"/>
</dbReference>
<dbReference type="GO" id="GO:0030182">
    <property type="term" value="P:neuron differentiation"/>
    <property type="evidence" value="ECO:0007669"/>
    <property type="project" value="UniProtKB-ARBA"/>
</dbReference>
<dbReference type="AlphaFoldDB" id="A0A9X6RL56"/>
<dbReference type="PROSITE" id="PS00107">
    <property type="entry name" value="PROTEIN_KINASE_ATP"/>
    <property type="match status" value="1"/>
</dbReference>
<dbReference type="InterPro" id="IPR020635">
    <property type="entry name" value="Tyr_kinase_cat_dom"/>
</dbReference>
<name>A0A9X6RL56_HYPEX</name>
<dbReference type="PRINTS" id="PR00109">
    <property type="entry name" value="TYRKINASE"/>
</dbReference>
<dbReference type="InterPro" id="IPR011009">
    <property type="entry name" value="Kinase-like_dom_sf"/>
</dbReference>
<feature type="binding site" evidence="10">
    <location>
        <position position="701"/>
    </location>
    <ligand>
        <name>ATP</name>
        <dbReference type="ChEBI" id="CHEBI:30616"/>
    </ligand>
</feature>
<comment type="caution">
    <text evidence="14">The sequence shown here is derived from an EMBL/GenBank/DDBJ whole genome shotgun (WGS) entry which is preliminary data.</text>
</comment>
<evidence type="ECO:0000256" key="3">
    <source>
        <dbReference type="ARBA" id="ARBA00022679"/>
    </source>
</evidence>
<dbReference type="GO" id="GO:0005524">
    <property type="term" value="F:ATP binding"/>
    <property type="evidence" value="ECO:0007669"/>
    <property type="project" value="UniProtKB-UniRule"/>
</dbReference>
<dbReference type="OrthoDB" id="1884773at2759"/>
<dbReference type="PANTHER" id="PTHR24416">
    <property type="entry name" value="TYROSINE-PROTEIN KINASE RECEPTOR"/>
    <property type="match status" value="1"/>
</dbReference>
<dbReference type="InterPro" id="IPR036426">
    <property type="entry name" value="Bulb-type_lectin_dom_sf"/>
</dbReference>
<evidence type="ECO:0000256" key="8">
    <source>
        <dbReference type="ARBA" id="ARBA00023137"/>
    </source>
</evidence>
<evidence type="ECO:0000259" key="12">
    <source>
        <dbReference type="PROSITE" id="PS50011"/>
    </source>
</evidence>
<dbReference type="EMBL" id="MTYJ01000224">
    <property type="protein sequence ID" value="OWA51366.1"/>
    <property type="molecule type" value="Genomic_DNA"/>
</dbReference>
<dbReference type="InterPro" id="IPR050122">
    <property type="entry name" value="RTK"/>
</dbReference>
<gene>
    <name evidence="14" type="ORF">BV898_15852</name>
</gene>
<dbReference type="InterPro" id="IPR001480">
    <property type="entry name" value="Bulb-type_lectin_dom"/>
</dbReference>
<keyword evidence="11" id="KW-1133">Transmembrane helix</keyword>
<dbReference type="SUPFAM" id="SSF51110">
    <property type="entry name" value="alpha-D-mannose-specific plant lectins"/>
    <property type="match status" value="2"/>
</dbReference>
<evidence type="ECO:0000256" key="4">
    <source>
        <dbReference type="ARBA" id="ARBA00022741"/>
    </source>
</evidence>
<keyword evidence="8" id="KW-0829">Tyrosine-protein kinase</keyword>
<dbReference type="GO" id="GO:0043235">
    <property type="term" value="C:receptor complex"/>
    <property type="evidence" value="ECO:0007669"/>
    <property type="project" value="TreeGrafter"/>
</dbReference>
<feature type="transmembrane region" description="Helical" evidence="11">
    <location>
        <begin position="589"/>
        <end position="608"/>
    </location>
</feature>
<evidence type="ECO:0000313" key="14">
    <source>
        <dbReference type="EMBL" id="OWA51366.1"/>
    </source>
</evidence>
<reference evidence="15" key="1">
    <citation type="submission" date="2017-01" db="EMBL/GenBank/DDBJ databases">
        <title>Comparative genomics of anhydrobiosis in the tardigrade Hypsibius dujardini.</title>
        <authorList>
            <person name="Yoshida Y."/>
            <person name="Koutsovoulos G."/>
            <person name="Laetsch D."/>
            <person name="Stevens L."/>
            <person name="Kumar S."/>
            <person name="Horikawa D."/>
            <person name="Ishino K."/>
            <person name="Komine S."/>
            <person name="Tomita M."/>
            <person name="Blaxter M."/>
            <person name="Arakawa K."/>
        </authorList>
    </citation>
    <scope>NUCLEOTIDE SEQUENCE [LARGE SCALE GENOMIC DNA]</scope>
    <source>
        <strain evidence="15">Z151</strain>
    </source>
</reference>
<dbReference type="GO" id="GO:0012505">
    <property type="term" value="C:endomembrane system"/>
    <property type="evidence" value="ECO:0007669"/>
    <property type="project" value="UniProtKB-SubCell"/>
</dbReference>
<comment type="subcellular location">
    <subcellularLocation>
        <location evidence="2">Endomembrane system</location>
    </subcellularLocation>
    <subcellularLocation>
        <location evidence="1">Membrane</location>
        <topology evidence="1">Single-pass membrane protein</topology>
    </subcellularLocation>
</comment>
<keyword evidence="5" id="KW-0418">Kinase</keyword>
<keyword evidence="15" id="KW-1185">Reference proteome</keyword>
<organism evidence="14 15">
    <name type="scientific">Hypsibius exemplaris</name>
    <name type="common">Freshwater tardigrade</name>
    <dbReference type="NCBI Taxonomy" id="2072580"/>
    <lineage>
        <taxon>Eukaryota</taxon>
        <taxon>Metazoa</taxon>
        <taxon>Ecdysozoa</taxon>
        <taxon>Tardigrada</taxon>
        <taxon>Eutardigrada</taxon>
        <taxon>Parachela</taxon>
        <taxon>Hypsibioidea</taxon>
        <taxon>Hypsibiidae</taxon>
        <taxon>Hypsibius</taxon>
    </lineage>
</organism>
<feature type="domain" description="Protein kinase" evidence="12">
    <location>
        <begin position="666"/>
        <end position="990"/>
    </location>
</feature>
<protein>
    <submittedName>
        <fullName evidence="14">Vascular endothelial growth factor receptor 1</fullName>
    </submittedName>
</protein>
<dbReference type="GO" id="GO:0048468">
    <property type="term" value="P:cell development"/>
    <property type="evidence" value="ECO:0007669"/>
    <property type="project" value="UniProtKB-ARBA"/>
</dbReference>